<accession>A0ABP2LJ47</accession>
<dbReference type="EMBL" id="AFWI01000161">
    <property type="protein sequence ID" value="EGU53478.1"/>
    <property type="molecule type" value="Genomic_DNA"/>
</dbReference>
<evidence type="ECO:0000313" key="2">
    <source>
        <dbReference type="Proteomes" id="UP000003836"/>
    </source>
</evidence>
<reference evidence="1 2" key="1">
    <citation type="journal article" date="2012" name="Int. J. Syst. Evol. Microbiol.">
        <title>Vibrio caribbeanicus sp. nov., isolated from the marine sponge Scleritoderma cyanea.</title>
        <authorList>
            <person name="Hoffmann M."/>
            <person name="Monday S.R."/>
            <person name="Allard M.W."/>
            <person name="Strain E.A."/>
            <person name="Whittaker P."/>
            <person name="Naum M."/>
            <person name="McCarthy P.J."/>
            <person name="Lopez J.V."/>
            <person name="Fischer M."/>
            <person name="Brown E.W."/>
        </authorList>
    </citation>
    <scope>NUCLEOTIDE SEQUENCE [LARGE SCALE GENOMIC DNA]</scope>
    <source>
        <strain evidence="1 2">ATCC 19109</strain>
    </source>
</reference>
<comment type="caution">
    <text evidence="1">The sequence shown here is derived from an EMBL/GenBank/DDBJ whole genome shotgun (WGS) entry which is preliminary data.</text>
</comment>
<sequence>MKRDKLESQLSGYYRSKLDEGASFIERLALVSLLQLMNW</sequence>
<evidence type="ECO:0008006" key="3">
    <source>
        <dbReference type="Google" id="ProtNLM"/>
    </source>
</evidence>
<dbReference type="Proteomes" id="UP000003836">
    <property type="component" value="Unassembled WGS sequence"/>
</dbReference>
<gene>
    <name evidence="1" type="ORF">VITU9109_15448</name>
</gene>
<name>A0ABP2LJ47_9VIBR</name>
<protein>
    <recommendedName>
        <fullName evidence="3">Transposase</fullName>
    </recommendedName>
</protein>
<evidence type="ECO:0000313" key="1">
    <source>
        <dbReference type="EMBL" id="EGU53478.1"/>
    </source>
</evidence>
<proteinExistence type="predicted"/>
<organism evidence="1 2">
    <name type="scientific">Vibrio tubiashii ATCC 19109</name>
    <dbReference type="NCBI Taxonomy" id="1051646"/>
    <lineage>
        <taxon>Bacteria</taxon>
        <taxon>Pseudomonadati</taxon>
        <taxon>Pseudomonadota</taxon>
        <taxon>Gammaproteobacteria</taxon>
        <taxon>Vibrionales</taxon>
        <taxon>Vibrionaceae</taxon>
        <taxon>Vibrio</taxon>
        <taxon>Vibrio oreintalis group</taxon>
    </lineage>
</organism>
<keyword evidence="2" id="KW-1185">Reference proteome</keyword>